<gene>
    <name evidence="2" type="ORF">SLAV_31730</name>
</gene>
<organism evidence="2 3">
    <name type="scientific">Streptomyces lavendulae subsp. lavendulae</name>
    <dbReference type="NCBI Taxonomy" id="58340"/>
    <lineage>
        <taxon>Bacteria</taxon>
        <taxon>Bacillati</taxon>
        <taxon>Actinomycetota</taxon>
        <taxon>Actinomycetes</taxon>
        <taxon>Kitasatosporales</taxon>
        <taxon>Streptomycetaceae</taxon>
        <taxon>Streptomyces</taxon>
    </lineage>
</organism>
<keyword evidence="3" id="KW-1185">Reference proteome</keyword>
<dbReference type="RefSeq" id="WP_100661088.1">
    <property type="nucleotide sequence ID" value="NZ_CP024985.1"/>
</dbReference>
<dbReference type="KEGG" id="slx:SLAV_31730"/>
<dbReference type="AlphaFoldDB" id="A0A2K8PNS6"/>
<feature type="region of interest" description="Disordered" evidence="1">
    <location>
        <begin position="1"/>
        <end position="21"/>
    </location>
</feature>
<dbReference type="Gene3D" id="1.10.8.1060">
    <property type="entry name" value="Corynebacterium glutamicum thioredoxin-dependent arsenate reductase, N-terminal domain"/>
    <property type="match status" value="1"/>
</dbReference>
<reference evidence="2 3" key="1">
    <citation type="submission" date="2017-11" db="EMBL/GenBank/DDBJ databases">
        <title>Complete genome sequence of Streptomyces lavendulae subsp. lavendulae CCM 3239 (formerly 'Streptomyces aureofaciens CCM 3239'), the producer of the angucycline-type antibiotic auricin.</title>
        <authorList>
            <person name="Busche T."/>
            <person name="Novakova R."/>
            <person name="Al'Dilaimi A."/>
            <person name="Homerova D."/>
            <person name="Feckova L."/>
            <person name="Rezuchova B."/>
            <person name="Mingyar E."/>
            <person name="Csolleiova D."/>
            <person name="Bekeova C."/>
            <person name="Winkler A."/>
            <person name="Sevcikova B."/>
            <person name="Kalinowski J."/>
            <person name="Kormanec J."/>
            <person name="Ruckert C."/>
        </authorList>
    </citation>
    <scope>NUCLEOTIDE SEQUENCE [LARGE SCALE GENOMIC DNA]</scope>
    <source>
        <strain evidence="2 3">CCM 3239</strain>
    </source>
</reference>
<accession>A0A2K8PNS6</accession>
<protein>
    <submittedName>
        <fullName evidence="2">Uncharacterized protein</fullName>
    </submittedName>
</protein>
<dbReference type="EMBL" id="CP024985">
    <property type="protein sequence ID" value="ATZ28118.1"/>
    <property type="molecule type" value="Genomic_DNA"/>
</dbReference>
<feature type="compositionally biased region" description="Pro residues" evidence="1">
    <location>
        <begin position="8"/>
        <end position="21"/>
    </location>
</feature>
<proteinExistence type="predicted"/>
<evidence type="ECO:0000256" key="1">
    <source>
        <dbReference type="SAM" id="MobiDB-lite"/>
    </source>
</evidence>
<dbReference type="Proteomes" id="UP000231791">
    <property type="component" value="Chromosome"/>
</dbReference>
<dbReference type="GeneID" id="49387333"/>
<name>A0A2K8PNS6_STRLA</name>
<sequence length="102" mass="10700">MTVGERAPAPPGLPRAGPPDEPVAVRDLVARLKAAYPTVDAVTVEAAVRAAYDSFHRARVRAYIPILAERRCRRTLDAACRAAPDEATGDGGAIAPGPAKGW</sequence>
<evidence type="ECO:0000313" key="2">
    <source>
        <dbReference type="EMBL" id="ATZ28118.1"/>
    </source>
</evidence>
<evidence type="ECO:0000313" key="3">
    <source>
        <dbReference type="Proteomes" id="UP000231791"/>
    </source>
</evidence>
<dbReference type="NCBIfam" id="NF046112">
    <property type="entry name" value="MSMEG_6209_Nter"/>
    <property type="match status" value="1"/>
</dbReference>